<accession>A0A915JH56</accession>
<keyword evidence="2" id="KW-0732">Signal</keyword>
<feature type="signal peptide" evidence="2">
    <location>
        <begin position="1"/>
        <end position="23"/>
    </location>
</feature>
<dbReference type="WBParaSite" id="nRc.2.0.1.t25451-RA">
    <property type="protein sequence ID" value="nRc.2.0.1.t25451-RA"/>
    <property type="gene ID" value="nRc.2.0.1.g25451"/>
</dbReference>
<feature type="chain" id="PRO_5037449245" evidence="2">
    <location>
        <begin position="24"/>
        <end position="81"/>
    </location>
</feature>
<reference evidence="4" key="1">
    <citation type="submission" date="2022-11" db="UniProtKB">
        <authorList>
            <consortium name="WormBaseParasite"/>
        </authorList>
    </citation>
    <scope>IDENTIFICATION</scope>
</reference>
<dbReference type="Proteomes" id="UP000887565">
    <property type="component" value="Unplaced"/>
</dbReference>
<sequence>MSFFQHRECFAAQILSLVRLGVAMDIAASEKIELKKLSVRSRFLCTTIGSNLRPWISERHSEQSNDDHNSLMYNVSSSGIH</sequence>
<dbReference type="AlphaFoldDB" id="A0A915JH56"/>
<keyword evidence="3" id="KW-1185">Reference proteome</keyword>
<evidence type="ECO:0000256" key="1">
    <source>
        <dbReference type="SAM" id="MobiDB-lite"/>
    </source>
</evidence>
<evidence type="ECO:0000313" key="4">
    <source>
        <dbReference type="WBParaSite" id="nRc.2.0.1.t25451-RA"/>
    </source>
</evidence>
<feature type="compositionally biased region" description="Polar residues" evidence="1">
    <location>
        <begin position="71"/>
        <end position="81"/>
    </location>
</feature>
<protein>
    <submittedName>
        <fullName evidence="4">Uncharacterized protein</fullName>
    </submittedName>
</protein>
<organism evidence="3 4">
    <name type="scientific">Romanomermis culicivorax</name>
    <name type="common">Nematode worm</name>
    <dbReference type="NCBI Taxonomy" id="13658"/>
    <lineage>
        <taxon>Eukaryota</taxon>
        <taxon>Metazoa</taxon>
        <taxon>Ecdysozoa</taxon>
        <taxon>Nematoda</taxon>
        <taxon>Enoplea</taxon>
        <taxon>Dorylaimia</taxon>
        <taxon>Mermithida</taxon>
        <taxon>Mermithoidea</taxon>
        <taxon>Mermithidae</taxon>
        <taxon>Romanomermis</taxon>
    </lineage>
</organism>
<name>A0A915JH56_ROMCU</name>
<proteinExistence type="predicted"/>
<evidence type="ECO:0000313" key="3">
    <source>
        <dbReference type="Proteomes" id="UP000887565"/>
    </source>
</evidence>
<evidence type="ECO:0000256" key="2">
    <source>
        <dbReference type="SAM" id="SignalP"/>
    </source>
</evidence>
<feature type="compositionally biased region" description="Basic and acidic residues" evidence="1">
    <location>
        <begin position="59"/>
        <end position="69"/>
    </location>
</feature>
<feature type="region of interest" description="Disordered" evidence="1">
    <location>
        <begin position="59"/>
        <end position="81"/>
    </location>
</feature>